<evidence type="ECO:0000256" key="2">
    <source>
        <dbReference type="ARBA" id="ARBA00023125"/>
    </source>
</evidence>
<evidence type="ECO:0000313" key="6">
    <source>
        <dbReference type="EMBL" id="MDO7880747.1"/>
    </source>
</evidence>
<reference evidence="6 7" key="1">
    <citation type="submission" date="2023-07" db="EMBL/GenBank/DDBJ databases">
        <title>Protaetiibacter sp. nov WY-16 isolated from soil.</title>
        <authorList>
            <person name="Liu B."/>
            <person name="Wan Y."/>
        </authorList>
    </citation>
    <scope>NUCLEOTIDE SEQUENCE [LARGE SCALE GENOMIC DNA]</scope>
    <source>
        <strain evidence="6 7">WY-16</strain>
    </source>
</reference>
<keyword evidence="7" id="KW-1185">Reference proteome</keyword>
<sequence>MLDVALEVLESDGLEHLSLGEVARRLGIKTPSLYKHVEGKADLELGLVEQGFRRFTAEVESALGAVPDTADRRTRVAAYAAAYRGFALGHPQLYRLMNDRPIDRSRLAPGVETRAALALYRLLPDVDLGRSTWAWAHGLAMLEIAGRFPDGADIDAAWAVLVDVVTGA</sequence>
<feature type="DNA-binding region" description="H-T-H motif" evidence="4">
    <location>
        <begin position="18"/>
        <end position="37"/>
    </location>
</feature>
<dbReference type="Pfam" id="PF00440">
    <property type="entry name" value="TetR_N"/>
    <property type="match status" value="1"/>
</dbReference>
<dbReference type="Gene3D" id="1.10.357.10">
    <property type="entry name" value="Tetracycline Repressor, domain 2"/>
    <property type="match status" value="1"/>
</dbReference>
<evidence type="ECO:0000256" key="4">
    <source>
        <dbReference type="PROSITE-ProRule" id="PRU00335"/>
    </source>
</evidence>
<dbReference type="PROSITE" id="PS50977">
    <property type="entry name" value="HTH_TETR_2"/>
    <property type="match status" value="1"/>
</dbReference>
<evidence type="ECO:0000256" key="3">
    <source>
        <dbReference type="ARBA" id="ARBA00023163"/>
    </source>
</evidence>
<evidence type="ECO:0000259" key="5">
    <source>
        <dbReference type="PROSITE" id="PS50977"/>
    </source>
</evidence>
<keyword evidence="3" id="KW-0804">Transcription</keyword>
<comment type="caution">
    <text evidence="6">The sequence shown here is derived from an EMBL/GenBank/DDBJ whole genome shotgun (WGS) entry which is preliminary data.</text>
</comment>
<name>A0ABT9BJY6_9MICO</name>
<dbReference type="EMBL" id="JAUQUB010000001">
    <property type="protein sequence ID" value="MDO7880747.1"/>
    <property type="molecule type" value="Genomic_DNA"/>
</dbReference>
<dbReference type="SUPFAM" id="SSF48498">
    <property type="entry name" value="Tetracyclin repressor-like, C-terminal domain"/>
    <property type="match status" value="1"/>
</dbReference>
<dbReference type="RefSeq" id="WP_305001178.1">
    <property type="nucleotide sequence ID" value="NZ_JAUQUB010000001.1"/>
</dbReference>
<accession>A0ABT9BJY6</accession>
<dbReference type="InterPro" id="IPR001647">
    <property type="entry name" value="HTH_TetR"/>
</dbReference>
<proteinExistence type="predicted"/>
<keyword evidence="2 4" id="KW-0238">DNA-binding</keyword>
<gene>
    <name evidence="6" type="ORF">Q5716_00735</name>
</gene>
<dbReference type="InterPro" id="IPR050109">
    <property type="entry name" value="HTH-type_TetR-like_transc_reg"/>
</dbReference>
<dbReference type="InterPro" id="IPR025996">
    <property type="entry name" value="MT1864/Rv1816-like_C"/>
</dbReference>
<evidence type="ECO:0000256" key="1">
    <source>
        <dbReference type="ARBA" id="ARBA00023015"/>
    </source>
</evidence>
<organism evidence="6 7">
    <name type="scientific">Antiquaquibacter soli</name>
    <dbReference type="NCBI Taxonomy" id="3064523"/>
    <lineage>
        <taxon>Bacteria</taxon>
        <taxon>Bacillati</taxon>
        <taxon>Actinomycetota</taxon>
        <taxon>Actinomycetes</taxon>
        <taxon>Micrococcales</taxon>
        <taxon>Microbacteriaceae</taxon>
        <taxon>Antiquaquibacter</taxon>
    </lineage>
</organism>
<evidence type="ECO:0000313" key="7">
    <source>
        <dbReference type="Proteomes" id="UP001241072"/>
    </source>
</evidence>
<protein>
    <submittedName>
        <fullName evidence="6">TetR/AcrR family transcriptional regulator</fullName>
    </submittedName>
</protein>
<dbReference type="SUPFAM" id="SSF46689">
    <property type="entry name" value="Homeodomain-like"/>
    <property type="match status" value="1"/>
</dbReference>
<dbReference type="Gene3D" id="1.10.10.60">
    <property type="entry name" value="Homeodomain-like"/>
    <property type="match status" value="1"/>
</dbReference>
<feature type="domain" description="HTH tetR-type" evidence="5">
    <location>
        <begin position="1"/>
        <end position="55"/>
    </location>
</feature>
<dbReference type="Proteomes" id="UP001241072">
    <property type="component" value="Unassembled WGS sequence"/>
</dbReference>
<dbReference type="Pfam" id="PF13305">
    <property type="entry name" value="TetR_C_33"/>
    <property type="match status" value="1"/>
</dbReference>
<dbReference type="InterPro" id="IPR036271">
    <property type="entry name" value="Tet_transcr_reg_TetR-rel_C_sf"/>
</dbReference>
<keyword evidence="1" id="KW-0805">Transcription regulation</keyword>
<dbReference type="InterPro" id="IPR009057">
    <property type="entry name" value="Homeodomain-like_sf"/>
</dbReference>
<dbReference type="PANTHER" id="PTHR30055">
    <property type="entry name" value="HTH-TYPE TRANSCRIPTIONAL REGULATOR RUTR"/>
    <property type="match status" value="1"/>
</dbReference>
<dbReference type="PANTHER" id="PTHR30055:SF234">
    <property type="entry name" value="HTH-TYPE TRANSCRIPTIONAL REGULATOR BETI"/>
    <property type="match status" value="1"/>
</dbReference>